<gene>
    <name evidence="2" type="ORF">A2127_02545</name>
</gene>
<comment type="caution">
    <text evidence="2">The sequence shown here is derived from an EMBL/GenBank/DDBJ whole genome shotgun (WGS) entry which is preliminary data.</text>
</comment>
<dbReference type="EMBL" id="MFKI01000001">
    <property type="protein sequence ID" value="OGG39649.1"/>
    <property type="molecule type" value="Genomic_DNA"/>
</dbReference>
<dbReference type="Gene3D" id="1.10.10.580">
    <property type="entry name" value="Structural maintenance of chromosome 1. Chain E"/>
    <property type="match status" value="1"/>
</dbReference>
<dbReference type="AlphaFoldDB" id="A0A1F6BRS1"/>
<proteinExistence type="predicted"/>
<dbReference type="Proteomes" id="UP000179324">
    <property type="component" value="Unassembled WGS sequence"/>
</dbReference>
<dbReference type="Gene3D" id="6.10.250.2410">
    <property type="match status" value="1"/>
</dbReference>
<evidence type="ECO:0000256" key="1">
    <source>
        <dbReference type="ARBA" id="ARBA00044777"/>
    </source>
</evidence>
<evidence type="ECO:0000313" key="3">
    <source>
        <dbReference type="Proteomes" id="UP000179324"/>
    </source>
</evidence>
<dbReference type="Pfam" id="PF02616">
    <property type="entry name" value="SMC_ScpA"/>
    <property type="match status" value="1"/>
</dbReference>
<dbReference type="InterPro" id="IPR003768">
    <property type="entry name" value="ScpA"/>
</dbReference>
<sequence length="233" mass="26449">MYELTLEKYQGPLDKLLELVLDKKLEITEVSLAEVTADFLSYLEKLAEERADPSVIADFLVVASKLVLIKSKNLLPSLVLNEEEEEDVRLFETRLKIYAEFKNAQRLIKEKWNDYPQMAAREFLSTANVSFYPPKKVTGKDIYSALANIVGDFQKIMMPVKRIKIEIINLKEKIEEVLRKLTSSPVGLNSFNKGGGKSELVVIFLAILHLIKSQLVSVEQTSNFGDIRIAKKA</sequence>
<organism evidence="2 3">
    <name type="scientific">Candidatus Jorgensenbacteria bacterium GWC1_48_12</name>
    <dbReference type="NCBI Taxonomy" id="1798469"/>
    <lineage>
        <taxon>Bacteria</taxon>
        <taxon>Candidatus Joergenseniibacteriota</taxon>
    </lineage>
</organism>
<evidence type="ECO:0000313" key="2">
    <source>
        <dbReference type="EMBL" id="OGG39649.1"/>
    </source>
</evidence>
<dbReference type="InterPro" id="IPR023093">
    <property type="entry name" value="ScpA-like_C"/>
</dbReference>
<dbReference type="PANTHER" id="PTHR33969">
    <property type="entry name" value="SEGREGATION AND CONDENSATION PROTEIN A"/>
    <property type="match status" value="1"/>
</dbReference>
<name>A0A1F6BRS1_9BACT</name>
<protein>
    <recommendedName>
        <fullName evidence="1">Segregation and condensation protein A</fullName>
    </recommendedName>
</protein>
<dbReference type="PANTHER" id="PTHR33969:SF2">
    <property type="entry name" value="SEGREGATION AND CONDENSATION PROTEIN A"/>
    <property type="match status" value="1"/>
</dbReference>
<accession>A0A1F6BRS1</accession>
<reference evidence="2 3" key="1">
    <citation type="journal article" date="2016" name="Nat. Commun.">
        <title>Thousands of microbial genomes shed light on interconnected biogeochemical processes in an aquifer system.</title>
        <authorList>
            <person name="Anantharaman K."/>
            <person name="Brown C.T."/>
            <person name="Hug L.A."/>
            <person name="Sharon I."/>
            <person name="Castelle C.J."/>
            <person name="Probst A.J."/>
            <person name="Thomas B.C."/>
            <person name="Singh A."/>
            <person name="Wilkins M.J."/>
            <person name="Karaoz U."/>
            <person name="Brodie E.L."/>
            <person name="Williams K.H."/>
            <person name="Hubbard S.S."/>
            <person name="Banfield J.F."/>
        </authorList>
    </citation>
    <scope>NUCLEOTIDE SEQUENCE [LARGE SCALE GENOMIC DNA]</scope>
</reference>